<sequence length="231" mass="26216">MMLAMLQPWQPTWLMGPGDGYMRRLFLRRRLKMSSDHPLRLSLYRPLEPRSQCKNIRRRQPTLDDLEYSQRLDDSVDLSHLQVPVNICKGKLEITAPLQPINPSDKATSHTVETGPESVDRKKVVHSEEEQSPQSDVQMTTSHAVKTGIETIDKKKVVQSEERQSPQSDVETTKENKSGMKDATITEKGEQDQAERNGAIRERAMEIEDIGVDEESDRISISPSGTYSVNC</sequence>
<feature type="compositionally biased region" description="Polar residues" evidence="1">
    <location>
        <begin position="132"/>
        <end position="144"/>
    </location>
</feature>
<feature type="compositionally biased region" description="Basic and acidic residues" evidence="1">
    <location>
        <begin position="118"/>
        <end position="129"/>
    </location>
</feature>
<dbReference type="GeneID" id="111244763"/>
<evidence type="ECO:0000256" key="1">
    <source>
        <dbReference type="SAM" id="MobiDB-lite"/>
    </source>
</evidence>
<keyword evidence="3" id="KW-1185">Reference proteome</keyword>
<feature type="compositionally biased region" description="Polar residues" evidence="1">
    <location>
        <begin position="101"/>
        <end position="112"/>
    </location>
</feature>
<feature type="compositionally biased region" description="Basic and acidic residues" evidence="1">
    <location>
        <begin position="151"/>
        <end position="164"/>
    </location>
</feature>
<name>A0A7M7JHU1_VARDE</name>
<protein>
    <submittedName>
        <fullName evidence="2">Uncharacterized protein</fullName>
    </submittedName>
</protein>
<feature type="compositionally biased region" description="Polar residues" evidence="1">
    <location>
        <begin position="219"/>
        <end position="231"/>
    </location>
</feature>
<evidence type="ECO:0000313" key="3">
    <source>
        <dbReference type="Proteomes" id="UP000594260"/>
    </source>
</evidence>
<feature type="region of interest" description="Disordered" evidence="1">
    <location>
        <begin position="98"/>
        <end position="231"/>
    </location>
</feature>
<dbReference type="InParanoid" id="A0A7M7JHU1"/>
<dbReference type="EnsemblMetazoa" id="XM_022792199">
    <property type="protein sequence ID" value="XP_022647934"/>
    <property type="gene ID" value="LOC111244763"/>
</dbReference>
<feature type="compositionally biased region" description="Acidic residues" evidence="1">
    <location>
        <begin position="207"/>
        <end position="216"/>
    </location>
</feature>
<accession>A0A7M7JHU1</accession>
<organism evidence="2 3">
    <name type="scientific">Varroa destructor</name>
    <name type="common">Honeybee mite</name>
    <dbReference type="NCBI Taxonomy" id="109461"/>
    <lineage>
        <taxon>Eukaryota</taxon>
        <taxon>Metazoa</taxon>
        <taxon>Ecdysozoa</taxon>
        <taxon>Arthropoda</taxon>
        <taxon>Chelicerata</taxon>
        <taxon>Arachnida</taxon>
        <taxon>Acari</taxon>
        <taxon>Parasitiformes</taxon>
        <taxon>Mesostigmata</taxon>
        <taxon>Gamasina</taxon>
        <taxon>Dermanyssoidea</taxon>
        <taxon>Varroidae</taxon>
        <taxon>Varroa</taxon>
    </lineage>
</organism>
<evidence type="ECO:0000313" key="2">
    <source>
        <dbReference type="EnsemblMetazoa" id="XP_022647934"/>
    </source>
</evidence>
<feature type="compositionally biased region" description="Basic and acidic residues" evidence="1">
    <location>
        <begin position="171"/>
        <end position="206"/>
    </location>
</feature>
<dbReference type="RefSeq" id="XP_022647934.1">
    <property type="nucleotide sequence ID" value="XM_022792199.1"/>
</dbReference>
<dbReference type="AlphaFoldDB" id="A0A7M7JHU1"/>
<dbReference type="KEGG" id="vde:111244763"/>
<dbReference type="Proteomes" id="UP000594260">
    <property type="component" value="Unplaced"/>
</dbReference>
<reference evidence="2" key="1">
    <citation type="submission" date="2021-01" db="UniProtKB">
        <authorList>
            <consortium name="EnsemblMetazoa"/>
        </authorList>
    </citation>
    <scope>IDENTIFICATION</scope>
</reference>
<proteinExistence type="predicted"/>